<keyword evidence="2" id="KW-1185">Reference proteome</keyword>
<dbReference type="RefSeq" id="WP_163887831.1">
    <property type="nucleotide sequence ID" value="NZ_BLLB01000002.1"/>
</dbReference>
<evidence type="ECO:0000313" key="1">
    <source>
        <dbReference type="EMBL" id="GFH00966.1"/>
    </source>
</evidence>
<sequence>MTADDPEIADPPGAVRVEGWRVQDGRHERFVSFQAREGTELEVHVTGFQQADGQYREVRIFVGDCELGIDDVDTVIGDLVAARDEARALHHAD</sequence>
<reference evidence="1 2" key="1">
    <citation type="journal article" date="2019" name="Emerg. Microbes Infect.">
        <title>Comprehensive subspecies identification of 175 nontuberculous mycobacteria species based on 7547 genomic profiles.</title>
        <authorList>
            <person name="Matsumoto Y."/>
            <person name="Kinjo T."/>
            <person name="Motooka D."/>
            <person name="Nabeya D."/>
            <person name="Jung N."/>
            <person name="Uechi K."/>
            <person name="Horii T."/>
            <person name="Iida T."/>
            <person name="Fujita J."/>
            <person name="Nakamura S."/>
        </authorList>
    </citation>
    <scope>NUCLEOTIDE SEQUENCE [LARGE SCALE GENOMIC DNA]</scope>
    <source>
        <strain evidence="1 2">JCM 30996</strain>
    </source>
</reference>
<name>A0A7I9ZJE2_9MYCO</name>
<dbReference type="AlphaFoldDB" id="A0A7I9ZJE2"/>
<gene>
    <name evidence="1" type="ORF">MHIP_14490</name>
</gene>
<proteinExistence type="predicted"/>
<comment type="caution">
    <text evidence="1">The sequence shown here is derived from an EMBL/GenBank/DDBJ whole genome shotgun (WGS) entry which is preliminary data.</text>
</comment>
<evidence type="ECO:0000313" key="2">
    <source>
        <dbReference type="Proteomes" id="UP000465304"/>
    </source>
</evidence>
<accession>A0A7I9ZJE2</accession>
<dbReference type="Proteomes" id="UP000465304">
    <property type="component" value="Unassembled WGS sequence"/>
</dbReference>
<protein>
    <submittedName>
        <fullName evidence="1">Uncharacterized protein</fullName>
    </submittedName>
</protein>
<organism evidence="1 2">
    <name type="scientific">Mycolicibacterium hippocampi</name>
    <dbReference type="NCBI Taxonomy" id="659824"/>
    <lineage>
        <taxon>Bacteria</taxon>
        <taxon>Bacillati</taxon>
        <taxon>Actinomycetota</taxon>
        <taxon>Actinomycetes</taxon>
        <taxon>Mycobacteriales</taxon>
        <taxon>Mycobacteriaceae</taxon>
        <taxon>Mycolicibacterium</taxon>
    </lineage>
</organism>
<dbReference type="EMBL" id="BLLB01000002">
    <property type="protein sequence ID" value="GFH00966.1"/>
    <property type="molecule type" value="Genomic_DNA"/>
</dbReference>